<accession>A0ABQ3KSL2</accession>
<dbReference type="InterPro" id="IPR010982">
    <property type="entry name" value="Lambda_DNA-bd_dom_sf"/>
</dbReference>
<dbReference type="RefSeq" id="WP_191314402.1">
    <property type="nucleotide sequence ID" value="NZ_BNAW01000030.1"/>
</dbReference>
<dbReference type="CDD" id="cd00093">
    <property type="entry name" value="HTH_XRE"/>
    <property type="match status" value="1"/>
</dbReference>
<dbReference type="SMART" id="SM00530">
    <property type="entry name" value="HTH_XRE"/>
    <property type="match status" value="1"/>
</dbReference>
<protein>
    <submittedName>
        <fullName evidence="3">Transcriptional regulator</fullName>
    </submittedName>
</protein>
<gene>
    <name evidence="3" type="ORF">GCM10017567_57190</name>
</gene>
<dbReference type="SUPFAM" id="SSF47413">
    <property type="entry name" value="lambda repressor-like DNA-binding domains"/>
    <property type="match status" value="1"/>
</dbReference>
<sequence>MRTQIHGSRHSTNIIQSPATVAVGQALRTLRTARGIGLRRLAAKLELRAQVLSNWETAKRIPPITVVAQLLGALQADSATTHRILDQARHASDPAFVDLDHWDHATLASHYEQLATHVFAWAPTLIPDPLRTPEHDLYLLNHPVSDIGHADAPSLLAPARRNNLADRERHYTFLVGDAALRACPPQLRTDQLGNLERLATKPNITLLIVPADVCPPGLISAFTLYSDHTVALAIALHHYRASTYLADRDTLAAYQRVTHKLRHHGVDLQDIDETPLRPTDGTTQSPDAAETP</sequence>
<evidence type="ECO:0000313" key="4">
    <source>
        <dbReference type="Proteomes" id="UP000649955"/>
    </source>
</evidence>
<dbReference type="Pfam" id="PF13560">
    <property type="entry name" value="HTH_31"/>
    <property type="match status" value="1"/>
</dbReference>
<proteinExistence type="predicted"/>
<dbReference type="EMBL" id="BNAW01000030">
    <property type="protein sequence ID" value="GHG29947.1"/>
    <property type="molecule type" value="Genomic_DNA"/>
</dbReference>
<organism evidence="3 4">
    <name type="scientific">Amycolatopsis bullii</name>
    <dbReference type="NCBI Taxonomy" id="941987"/>
    <lineage>
        <taxon>Bacteria</taxon>
        <taxon>Bacillati</taxon>
        <taxon>Actinomycetota</taxon>
        <taxon>Actinomycetes</taxon>
        <taxon>Pseudonocardiales</taxon>
        <taxon>Pseudonocardiaceae</taxon>
        <taxon>Amycolatopsis</taxon>
    </lineage>
</organism>
<name>A0ABQ3KSL2_9PSEU</name>
<dbReference type="PROSITE" id="PS50943">
    <property type="entry name" value="HTH_CROC1"/>
    <property type="match status" value="1"/>
</dbReference>
<dbReference type="Pfam" id="PF19054">
    <property type="entry name" value="DUF5753"/>
    <property type="match status" value="1"/>
</dbReference>
<evidence type="ECO:0000256" key="1">
    <source>
        <dbReference type="SAM" id="MobiDB-lite"/>
    </source>
</evidence>
<keyword evidence="4" id="KW-1185">Reference proteome</keyword>
<reference evidence="4" key="1">
    <citation type="journal article" date="2019" name="Int. J. Syst. Evol. Microbiol.">
        <title>The Global Catalogue of Microorganisms (GCM) 10K type strain sequencing project: providing services to taxonomists for standard genome sequencing and annotation.</title>
        <authorList>
            <consortium name="The Broad Institute Genomics Platform"/>
            <consortium name="The Broad Institute Genome Sequencing Center for Infectious Disease"/>
            <person name="Wu L."/>
            <person name="Ma J."/>
        </authorList>
    </citation>
    <scope>NUCLEOTIDE SEQUENCE [LARGE SCALE GENOMIC DNA]</scope>
    <source>
        <strain evidence="4">CGMCC 4.7680</strain>
    </source>
</reference>
<feature type="region of interest" description="Disordered" evidence="1">
    <location>
        <begin position="268"/>
        <end position="292"/>
    </location>
</feature>
<dbReference type="Gene3D" id="1.10.260.40">
    <property type="entry name" value="lambda repressor-like DNA-binding domains"/>
    <property type="match status" value="1"/>
</dbReference>
<feature type="domain" description="HTH cro/C1-type" evidence="2">
    <location>
        <begin position="27"/>
        <end position="81"/>
    </location>
</feature>
<dbReference type="Proteomes" id="UP000649955">
    <property type="component" value="Unassembled WGS sequence"/>
</dbReference>
<comment type="caution">
    <text evidence="3">The sequence shown here is derived from an EMBL/GenBank/DDBJ whole genome shotgun (WGS) entry which is preliminary data.</text>
</comment>
<dbReference type="InterPro" id="IPR043917">
    <property type="entry name" value="DUF5753"/>
</dbReference>
<evidence type="ECO:0000259" key="2">
    <source>
        <dbReference type="PROSITE" id="PS50943"/>
    </source>
</evidence>
<dbReference type="InterPro" id="IPR001387">
    <property type="entry name" value="Cro/C1-type_HTH"/>
</dbReference>
<evidence type="ECO:0000313" key="3">
    <source>
        <dbReference type="EMBL" id="GHG29947.1"/>
    </source>
</evidence>